<accession>A0A5B8LUF1</accession>
<evidence type="ECO:0000313" key="2">
    <source>
        <dbReference type="Proteomes" id="UP000315364"/>
    </source>
</evidence>
<reference evidence="1 2" key="1">
    <citation type="submission" date="2019-07" db="EMBL/GenBank/DDBJ databases">
        <title>Full genome sequence of Devosia sp. Gsoil 520.</title>
        <authorList>
            <person name="Im W.-T."/>
        </authorList>
    </citation>
    <scope>NUCLEOTIDE SEQUENCE [LARGE SCALE GENOMIC DNA]</scope>
    <source>
        <strain evidence="1 2">Gsoil 520</strain>
    </source>
</reference>
<gene>
    <name evidence="1" type="ORF">FPZ08_14995</name>
</gene>
<name>A0A5B8LUF1_9HYPH</name>
<proteinExistence type="predicted"/>
<keyword evidence="2" id="KW-1185">Reference proteome</keyword>
<dbReference type="EMBL" id="CP042304">
    <property type="protein sequence ID" value="QDZ11938.1"/>
    <property type="molecule type" value="Genomic_DNA"/>
</dbReference>
<evidence type="ECO:0000313" key="1">
    <source>
        <dbReference type="EMBL" id="QDZ11938.1"/>
    </source>
</evidence>
<dbReference type="RefSeq" id="WP_146290754.1">
    <property type="nucleotide sequence ID" value="NZ_CP042304.1"/>
</dbReference>
<dbReference type="SUPFAM" id="SSF51182">
    <property type="entry name" value="RmlC-like cupins"/>
    <property type="match status" value="1"/>
</dbReference>
<dbReference type="AlphaFoldDB" id="A0A5B8LUF1"/>
<dbReference type="Proteomes" id="UP000315364">
    <property type="component" value="Chromosome"/>
</dbReference>
<organism evidence="1 2">
    <name type="scientific">Devosia ginsengisoli</name>
    <dbReference type="NCBI Taxonomy" id="400770"/>
    <lineage>
        <taxon>Bacteria</taxon>
        <taxon>Pseudomonadati</taxon>
        <taxon>Pseudomonadota</taxon>
        <taxon>Alphaproteobacteria</taxon>
        <taxon>Hyphomicrobiales</taxon>
        <taxon>Devosiaceae</taxon>
        <taxon>Devosia</taxon>
    </lineage>
</organism>
<dbReference type="OrthoDB" id="9798709at2"/>
<evidence type="ECO:0008006" key="3">
    <source>
        <dbReference type="Google" id="ProtNLM"/>
    </source>
</evidence>
<dbReference type="KEGG" id="dea:FPZ08_14995"/>
<protein>
    <recommendedName>
        <fullName evidence="3">Cupin domain-containing protein</fullName>
    </recommendedName>
</protein>
<sequence>MPVAPHAESVAANTMPGSRPLLPGEIAGVRVAHHRLDKGTLTLRGDRLQLVVLVLLGGAATIRSGGASTRFADKTCYVARPGDDIHIEADGHAEVLEVDWALTEEDYGRIDLAGMAFPIVQDYAASPQYRDYFKSEKTISRTLVGPHVLPRFCMGSVESIGPDRIEPHAHPMLDQLFFSFAENDITLLIDGQRHALGGSTLLHIPLGSNHGVDVSPGKRMHYLWLDFFQRHEDMDYIAEVHKDVPSRTL</sequence>
<dbReference type="InterPro" id="IPR011051">
    <property type="entry name" value="RmlC_Cupin_sf"/>
</dbReference>